<keyword evidence="1" id="KW-0175">Coiled coil</keyword>
<dbReference type="EMBL" id="CM008973">
    <property type="protein sequence ID" value="PNW76305.1"/>
    <property type="molecule type" value="Genomic_DNA"/>
</dbReference>
<reference evidence="3 4" key="1">
    <citation type="journal article" date="2007" name="Science">
        <title>The Chlamydomonas genome reveals the evolution of key animal and plant functions.</title>
        <authorList>
            <person name="Merchant S.S."/>
            <person name="Prochnik S.E."/>
            <person name="Vallon O."/>
            <person name="Harris E.H."/>
            <person name="Karpowicz S.J."/>
            <person name="Witman G.B."/>
            <person name="Terry A."/>
            <person name="Salamov A."/>
            <person name="Fritz-Laylin L.K."/>
            <person name="Marechal-Drouard L."/>
            <person name="Marshall W.F."/>
            <person name="Qu L.H."/>
            <person name="Nelson D.R."/>
            <person name="Sanderfoot A.A."/>
            <person name="Spalding M.H."/>
            <person name="Kapitonov V.V."/>
            <person name="Ren Q."/>
            <person name="Ferris P."/>
            <person name="Lindquist E."/>
            <person name="Shapiro H."/>
            <person name="Lucas S.M."/>
            <person name="Grimwood J."/>
            <person name="Schmutz J."/>
            <person name="Cardol P."/>
            <person name="Cerutti H."/>
            <person name="Chanfreau G."/>
            <person name="Chen C.L."/>
            <person name="Cognat V."/>
            <person name="Croft M.T."/>
            <person name="Dent R."/>
            <person name="Dutcher S."/>
            <person name="Fernandez E."/>
            <person name="Fukuzawa H."/>
            <person name="Gonzalez-Ballester D."/>
            <person name="Gonzalez-Halphen D."/>
            <person name="Hallmann A."/>
            <person name="Hanikenne M."/>
            <person name="Hippler M."/>
            <person name="Inwood W."/>
            <person name="Jabbari K."/>
            <person name="Kalanon M."/>
            <person name="Kuras R."/>
            <person name="Lefebvre P.A."/>
            <person name="Lemaire S.D."/>
            <person name="Lobanov A.V."/>
            <person name="Lohr M."/>
            <person name="Manuell A."/>
            <person name="Meier I."/>
            <person name="Mets L."/>
            <person name="Mittag M."/>
            <person name="Mittelmeier T."/>
            <person name="Moroney J.V."/>
            <person name="Moseley J."/>
            <person name="Napoli C."/>
            <person name="Nedelcu A.M."/>
            <person name="Niyogi K."/>
            <person name="Novoselov S.V."/>
            <person name="Paulsen I.T."/>
            <person name="Pazour G."/>
            <person name="Purton S."/>
            <person name="Ral J.P."/>
            <person name="Riano-Pachon D.M."/>
            <person name="Riekhof W."/>
            <person name="Rymarquis L."/>
            <person name="Schroda M."/>
            <person name="Stern D."/>
            <person name="Umen J."/>
            <person name="Willows R."/>
            <person name="Wilson N."/>
            <person name="Zimmer S.L."/>
            <person name="Allmer J."/>
            <person name="Balk J."/>
            <person name="Bisova K."/>
            <person name="Chen C.J."/>
            <person name="Elias M."/>
            <person name="Gendler K."/>
            <person name="Hauser C."/>
            <person name="Lamb M.R."/>
            <person name="Ledford H."/>
            <person name="Long J.C."/>
            <person name="Minagawa J."/>
            <person name="Page M.D."/>
            <person name="Pan J."/>
            <person name="Pootakham W."/>
            <person name="Roje S."/>
            <person name="Rose A."/>
            <person name="Stahlberg E."/>
            <person name="Terauchi A.M."/>
            <person name="Yang P."/>
            <person name="Ball S."/>
            <person name="Bowler C."/>
            <person name="Dieckmann C.L."/>
            <person name="Gladyshev V.N."/>
            <person name="Green P."/>
            <person name="Jorgensen R."/>
            <person name="Mayfield S."/>
            <person name="Mueller-Roeber B."/>
            <person name="Rajamani S."/>
            <person name="Sayre R.T."/>
            <person name="Brokstein P."/>
            <person name="Dubchak I."/>
            <person name="Goodstein D."/>
            <person name="Hornick L."/>
            <person name="Huang Y.W."/>
            <person name="Jhaveri J."/>
            <person name="Luo Y."/>
            <person name="Martinez D."/>
            <person name="Ngau W.C."/>
            <person name="Otillar B."/>
            <person name="Poliakov A."/>
            <person name="Porter A."/>
            <person name="Szajkowski L."/>
            <person name="Werner G."/>
            <person name="Zhou K."/>
            <person name="Grigoriev I.V."/>
            <person name="Rokhsar D.S."/>
            <person name="Grossman A.R."/>
        </authorList>
    </citation>
    <scope>NUCLEOTIDE SEQUENCE [LARGE SCALE GENOMIC DNA]</scope>
    <source>
        <strain evidence="4">CC-503</strain>
    </source>
</reference>
<feature type="region of interest" description="Disordered" evidence="2">
    <location>
        <begin position="433"/>
        <end position="454"/>
    </location>
</feature>
<feature type="coiled-coil region" evidence="1">
    <location>
        <begin position="333"/>
        <end position="360"/>
    </location>
</feature>
<dbReference type="KEGG" id="cre:CHLRE_12g539850v5"/>
<feature type="compositionally biased region" description="Gly residues" evidence="2">
    <location>
        <begin position="438"/>
        <end position="454"/>
    </location>
</feature>
<accession>A0A2K3D704</accession>
<dbReference type="InParanoid" id="A0A2K3D704"/>
<proteinExistence type="predicted"/>
<feature type="region of interest" description="Disordered" evidence="2">
    <location>
        <begin position="588"/>
        <end position="614"/>
    </location>
</feature>
<gene>
    <name evidence="3" type="ORF">CHLRE_12g539850v5</name>
</gene>
<dbReference type="RefSeq" id="XP_042919230.1">
    <property type="nucleotide sequence ID" value="XM_043068729.1"/>
</dbReference>
<dbReference type="ExpressionAtlas" id="A0A2K3D704">
    <property type="expression patterns" value="differential"/>
</dbReference>
<evidence type="ECO:0000256" key="2">
    <source>
        <dbReference type="SAM" id="MobiDB-lite"/>
    </source>
</evidence>
<sequence length="739" mass="78011">MVSREDVAAAFKAAAEACGVRGEELADLLAFLGFQMSKEELAFFPMGADHETIIKFVRSGFRSKEEAAAAPPRRELSALSVLTAVTISDRPLWLAAASNWHPFAFTSSSPLGLVAPNSKGEEPAFFGFRPCAAPPACIPSELVSPALRHIPEAVAAPSEPSTSIGNTDSSRMYGAVLELLKLGSALYSNEADRQAAFLHWHDRVFPELGEIRLPQPSAQQLPANVMQHGGMLTYRGREQQVFAVVLLECEHDVGSAQPLVQALRYYQMHYEDGKRWANDLVCRAHPLPALLLLLEGPRLSIHAAWTIYQNRVGYAPLTPSYYLANAAHDSASLWKLTAVLAAYERTVQELLAEYASHAELGAGELERAAALRTNANTVLVVPPEGGQPQVAARPSTLPYCLLDPPLGLYAIAYHGVAQHNALLYEARQRLQQQQQQLEGGGGGDGGGGGGGGGGGCGEDRHVLVKFVEGRYGGQVHEAWHRAGVAPALYHWHLLPGRSRYHMVVMQRLRREDGWMPLAEALAACDGGGGSSAGSAAAGGGGAGREAIRQAVRAALQVAHAAPLARSAAAELLAQPWGLQGGSAGAFISSSVGDPSQPGAGGAGSGGTARGRKTVHGDMRRPNIMVRWLNDDVHPTAGAAGCSSSTGAQAQSDLAAGSSRDAQVAGGGGGCSEGGAAAAAAQVQVHFIDFDWAGIEGDETCRYPLLLSPHIVWPAGVVPGGEMRQQHDTDMLEMELQRTR</sequence>
<dbReference type="Proteomes" id="UP000006906">
    <property type="component" value="Chromosome 12"/>
</dbReference>
<keyword evidence="4" id="KW-1185">Reference proteome</keyword>
<protein>
    <submittedName>
        <fullName evidence="3">Uncharacterized protein</fullName>
    </submittedName>
</protein>
<feature type="compositionally biased region" description="Low complexity" evidence="2">
    <location>
        <begin position="638"/>
        <end position="651"/>
    </location>
</feature>
<organism evidence="3 4">
    <name type="scientific">Chlamydomonas reinhardtii</name>
    <name type="common">Chlamydomonas smithii</name>
    <dbReference type="NCBI Taxonomy" id="3055"/>
    <lineage>
        <taxon>Eukaryota</taxon>
        <taxon>Viridiplantae</taxon>
        <taxon>Chlorophyta</taxon>
        <taxon>core chlorophytes</taxon>
        <taxon>Chlorophyceae</taxon>
        <taxon>CS clade</taxon>
        <taxon>Chlamydomonadales</taxon>
        <taxon>Chlamydomonadaceae</taxon>
        <taxon>Chlamydomonas</taxon>
    </lineage>
</organism>
<dbReference type="Gramene" id="PNW76305">
    <property type="protein sequence ID" value="PNW76305"/>
    <property type="gene ID" value="CHLRE_12g539850v5"/>
</dbReference>
<evidence type="ECO:0000256" key="1">
    <source>
        <dbReference type="SAM" id="Coils"/>
    </source>
</evidence>
<evidence type="ECO:0000313" key="3">
    <source>
        <dbReference type="EMBL" id="PNW76305.1"/>
    </source>
</evidence>
<name>A0A2K3D704_CHLRE</name>
<evidence type="ECO:0000313" key="4">
    <source>
        <dbReference type="Proteomes" id="UP000006906"/>
    </source>
</evidence>
<dbReference type="GeneID" id="5719503"/>
<feature type="compositionally biased region" description="Gly residues" evidence="2">
    <location>
        <begin position="598"/>
        <end position="608"/>
    </location>
</feature>
<feature type="region of interest" description="Disordered" evidence="2">
    <location>
        <begin position="638"/>
        <end position="671"/>
    </location>
</feature>
<dbReference type="OrthoDB" id="542579at2759"/>
<dbReference type="AlphaFoldDB" id="A0A2K3D704"/>